<gene>
    <name evidence="1" type="ORF">SAMN05661091_0387</name>
</gene>
<evidence type="ECO:0000313" key="1">
    <source>
        <dbReference type="EMBL" id="SMF67901.1"/>
    </source>
</evidence>
<keyword evidence="2" id="KW-1185">Reference proteome</keyword>
<organism evidence="1 2">
    <name type="scientific">Paenibacillus uliginis N3/975</name>
    <dbReference type="NCBI Taxonomy" id="1313296"/>
    <lineage>
        <taxon>Bacteria</taxon>
        <taxon>Bacillati</taxon>
        <taxon>Bacillota</taxon>
        <taxon>Bacilli</taxon>
        <taxon>Bacillales</taxon>
        <taxon>Paenibacillaceae</taxon>
        <taxon>Paenibacillus</taxon>
    </lineage>
</organism>
<dbReference type="STRING" id="1313296.SAMN05661091_0387"/>
<evidence type="ECO:0008006" key="3">
    <source>
        <dbReference type="Google" id="ProtNLM"/>
    </source>
</evidence>
<sequence>MEEFVQKRDNLHIAGVGKTEGGVYAKVQLDGMGTVGGSLDCDDFIGNGSVSVKGALTAKKVRINGTGSVDGPMDALDVNVGGSAKIKSDVRARKMTVSGRCHIYGKLTSKKIELSGSLKAENIQTENIEVKGGFHVEDVLQADTMEIKLYDRCEAREIYGNYITVRKKGKHIWEKLSFSFRPSRLYVRFMEGNRVEVEHTEADIIRGNRIILGPGCNVRLVEYREELIQDPSAEVGEVRLI</sequence>
<dbReference type="EMBL" id="LT840184">
    <property type="protein sequence ID" value="SMF67901.1"/>
    <property type="molecule type" value="Genomic_DNA"/>
</dbReference>
<name>A0A1X7GCW7_9BACL</name>
<dbReference type="RefSeq" id="WP_208917526.1">
    <property type="nucleotide sequence ID" value="NZ_LT840184.1"/>
</dbReference>
<reference evidence="1 2" key="1">
    <citation type="submission" date="2017-04" db="EMBL/GenBank/DDBJ databases">
        <authorList>
            <person name="Afonso C.L."/>
            <person name="Miller P.J."/>
            <person name="Scott M.A."/>
            <person name="Spackman E."/>
            <person name="Goraichik I."/>
            <person name="Dimitrov K.M."/>
            <person name="Suarez D.L."/>
            <person name="Swayne D.E."/>
        </authorList>
    </citation>
    <scope>NUCLEOTIDE SEQUENCE [LARGE SCALE GENOMIC DNA]</scope>
    <source>
        <strain evidence="1 2">N3/975</strain>
    </source>
</reference>
<dbReference type="Gene3D" id="2.160.20.120">
    <property type="match status" value="1"/>
</dbReference>
<dbReference type="Proteomes" id="UP000192940">
    <property type="component" value="Chromosome I"/>
</dbReference>
<dbReference type="AlphaFoldDB" id="A0A1X7GCW7"/>
<accession>A0A1X7GCW7</accession>
<evidence type="ECO:0000313" key="2">
    <source>
        <dbReference type="Proteomes" id="UP000192940"/>
    </source>
</evidence>
<proteinExistence type="predicted"/>
<protein>
    <recommendedName>
        <fullName evidence="3">Protein CcmA, bactofilin family</fullName>
    </recommendedName>
</protein>